<feature type="active site" description="Nucleophile" evidence="4">
    <location>
        <position position="495"/>
    </location>
</feature>
<feature type="binding site" evidence="4">
    <location>
        <position position="399"/>
    </location>
    <ligand>
        <name>S-adenosyl-L-methionine</name>
        <dbReference type="ChEBI" id="CHEBI:59789"/>
    </ligand>
</feature>
<keyword evidence="1 4" id="KW-0489">Methyltransferase</keyword>
<dbReference type="PANTHER" id="PTHR11061">
    <property type="entry name" value="RNA M5U METHYLTRANSFERASE"/>
    <property type="match status" value="1"/>
</dbReference>
<dbReference type="Pfam" id="PF05958">
    <property type="entry name" value="tRNA_U5-meth_tr"/>
    <property type="match status" value="1"/>
</dbReference>
<comment type="caution">
    <text evidence="6">The sequence shown here is derived from an EMBL/GenBank/DDBJ whole genome shotgun (WGS) entry which is preliminary data.</text>
</comment>
<feature type="binding site" evidence="4">
    <location>
        <position position="420"/>
    </location>
    <ligand>
        <name>S-adenosyl-L-methionine</name>
        <dbReference type="ChEBI" id="CHEBI:59789"/>
    </ligand>
</feature>
<evidence type="ECO:0000256" key="2">
    <source>
        <dbReference type="ARBA" id="ARBA00022679"/>
    </source>
</evidence>
<evidence type="ECO:0000256" key="3">
    <source>
        <dbReference type="ARBA" id="ARBA00022691"/>
    </source>
</evidence>
<protein>
    <recommendedName>
        <fullName evidence="5">TRAM domain-containing protein</fullName>
    </recommendedName>
</protein>
<sequence>MVVAAIPGCSGASRLTAHPWMRAFCCSASSSSSPFPSHPPQASSETSPALPAPVPFFPKRGSTLELVCESLAFKGKGVCKVSDTGFVVMCDSALPGERFLGRVSRRKGNYAEVTKLKTITPHLDFVEAPCEYTSYCGGCKTQNLLYEAQLKAKEQQVRDLIIHVGNFSSRDCEKECTFKTIVPCDIQFHYRNKMEFSFGVQRWVPRDAPNGNRDLTENDYALGLHAPGFFDKVLHINKCLLQSEAANKVLAIIQDCWWDQNLGLSPYNVHTHHGFLKHLMLRTGRDKKTGFAEVMVNFVTSSYKPEMLEPLVEKISIISEVVSVMNNVNSSVGNTSVGEQEYTLYGKSTISEVLRGLTFHISANSFFQTNTYQAEVLYKLIEDFADLKGDQSEIVLDLFCGTGTIGLTLARRVRHVYGYEVVEEAISDARRNAIINGIHNATFVRGDLNKIDDNFGKDFPRPDIVISDPNRPGMHSKLIKYLLKLRASRIIYISCNPATCSRDLDYLCHGLPERNLTGCYRLKSVQPVDMFPHTPHIECICALELC</sequence>
<dbReference type="PANTHER" id="PTHR11061:SF30">
    <property type="entry name" value="TRNA (URACIL(54)-C(5))-METHYLTRANSFERASE"/>
    <property type="match status" value="1"/>
</dbReference>
<dbReference type="PROSITE" id="PS01231">
    <property type="entry name" value="TRMA_2"/>
    <property type="match status" value="1"/>
</dbReference>
<dbReference type="EMBL" id="JBBWWR010000013">
    <property type="protein sequence ID" value="KAK8955353.1"/>
    <property type="molecule type" value="Genomic_DNA"/>
</dbReference>
<dbReference type="Gene3D" id="3.40.50.150">
    <property type="entry name" value="Vaccinia Virus protein VP39"/>
    <property type="match status" value="1"/>
</dbReference>
<evidence type="ECO:0000256" key="1">
    <source>
        <dbReference type="ARBA" id="ARBA00022603"/>
    </source>
</evidence>
<keyword evidence="7" id="KW-1185">Reference proteome</keyword>
<evidence type="ECO:0000313" key="7">
    <source>
        <dbReference type="Proteomes" id="UP001412067"/>
    </source>
</evidence>
<dbReference type="PROSITE" id="PS51687">
    <property type="entry name" value="SAM_MT_RNA_M5U"/>
    <property type="match status" value="1"/>
</dbReference>
<feature type="binding site" evidence="4">
    <location>
        <position position="468"/>
    </location>
    <ligand>
        <name>S-adenosyl-L-methionine</name>
        <dbReference type="ChEBI" id="CHEBI:59789"/>
    </ligand>
</feature>
<organism evidence="6 7">
    <name type="scientific">Platanthera guangdongensis</name>
    <dbReference type="NCBI Taxonomy" id="2320717"/>
    <lineage>
        <taxon>Eukaryota</taxon>
        <taxon>Viridiplantae</taxon>
        <taxon>Streptophyta</taxon>
        <taxon>Embryophyta</taxon>
        <taxon>Tracheophyta</taxon>
        <taxon>Spermatophyta</taxon>
        <taxon>Magnoliopsida</taxon>
        <taxon>Liliopsida</taxon>
        <taxon>Asparagales</taxon>
        <taxon>Orchidaceae</taxon>
        <taxon>Orchidoideae</taxon>
        <taxon>Orchideae</taxon>
        <taxon>Orchidinae</taxon>
        <taxon>Platanthera</taxon>
    </lineage>
</organism>
<dbReference type="SUPFAM" id="SSF53335">
    <property type="entry name" value="S-adenosyl-L-methionine-dependent methyltransferases"/>
    <property type="match status" value="1"/>
</dbReference>
<dbReference type="Proteomes" id="UP001412067">
    <property type="component" value="Unassembled WGS sequence"/>
</dbReference>
<dbReference type="InterPro" id="IPR010280">
    <property type="entry name" value="U5_MeTrfase_fam"/>
</dbReference>
<evidence type="ECO:0000313" key="6">
    <source>
        <dbReference type="EMBL" id="KAK8955353.1"/>
    </source>
</evidence>
<dbReference type="InterPro" id="IPR002792">
    <property type="entry name" value="TRAM_dom"/>
</dbReference>
<name>A0ABR2LYP7_9ASPA</name>
<dbReference type="InterPro" id="IPR030391">
    <property type="entry name" value="MeTrfase_TrmA_CS"/>
</dbReference>
<dbReference type="NCBIfam" id="TIGR00479">
    <property type="entry name" value="rumA"/>
    <property type="match status" value="1"/>
</dbReference>
<dbReference type="Gene3D" id="2.40.50.1070">
    <property type="match status" value="1"/>
</dbReference>
<evidence type="ECO:0000256" key="4">
    <source>
        <dbReference type="PROSITE-ProRule" id="PRU01024"/>
    </source>
</evidence>
<comment type="similarity">
    <text evidence="4">Belongs to the class I-like SAM-binding methyltransferase superfamily. RNA M5U methyltransferase family.</text>
</comment>
<feature type="binding site" evidence="4">
    <location>
        <position position="368"/>
    </location>
    <ligand>
        <name>S-adenosyl-L-methionine</name>
        <dbReference type="ChEBI" id="CHEBI:59789"/>
    </ligand>
</feature>
<keyword evidence="2 4" id="KW-0808">Transferase</keyword>
<proteinExistence type="inferred from homology"/>
<reference evidence="6 7" key="1">
    <citation type="journal article" date="2022" name="Nat. Plants">
        <title>Genomes of leafy and leafless Platanthera orchids illuminate the evolution of mycoheterotrophy.</title>
        <authorList>
            <person name="Li M.H."/>
            <person name="Liu K.W."/>
            <person name="Li Z."/>
            <person name="Lu H.C."/>
            <person name="Ye Q.L."/>
            <person name="Zhang D."/>
            <person name="Wang J.Y."/>
            <person name="Li Y.F."/>
            <person name="Zhong Z.M."/>
            <person name="Liu X."/>
            <person name="Yu X."/>
            <person name="Liu D.K."/>
            <person name="Tu X.D."/>
            <person name="Liu B."/>
            <person name="Hao Y."/>
            <person name="Liao X.Y."/>
            <person name="Jiang Y.T."/>
            <person name="Sun W.H."/>
            <person name="Chen J."/>
            <person name="Chen Y.Q."/>
            <person name="Ai Y."/>
            <person name="Zhai J.W."/>
            <person name="Wu S.S."/>
            <person name="Zhou Z."/>
            <person name="Hsiao Y.Y."/>
            <person name="Wu W.L."/>
            <person name="Chen Y.Y."/>
            <person name="Lin Y.F."/>
            <person name="Hsu J.L."/>
            <person name="Li C.Y."/>
            <person name="Wang Z.W."/>
            <person name="Zhao X."/>
            <person name="Zhong W.Y."/>
            <person name="Ma X.K."/>
            <person name="Ma L."/>
            <person name="Huang J."/>
            <person name="Chen G.Z."/>
            <person name="Huang M.Z."/>
            <person name="Huang L."/>
            <person name="Peng D.H."/>
            <person name="Luo Y.B."/>
            <person name="Zou S.Q."/>
            <person name="Chen S.P."/>
            <person name="Lan S."/>
            <person name="Tsai W.C."/>
            <person name="Van de Peer Y."/>
            <person name="Liu Z.J."/>
        </authorList>
    </citation>
    <scope>NUCLEOTIDE SEQUENCE [LARGE SCALE GENOMIC DNA]</scope>
    <source>
        <strain evidence="6">Lor288</strain>
    </source>
</reference>
<dbReference type="Gene3D" id="2.40.50.140">
    <property type="entry name" value="Nucleic acid-binding proteins"/>
    <property type="match status" value="1"/>
</dbReference>
<evidence type="ECO:0000259" key="5">
    <source>
        <dbReference type="PROSITE" id="PS50926"/>
    </source>
</evidence>
<feature type="domain" description="TRAM" evidence="5">
    <location>
        <begin position="57"/>
        <end position="117"/>
    </location>
</feature>
<accession>A0ABR2LYP7</accession>
<dbReference type="SUPFAM" id="SSF50249">
    <property type="entry name" value="Nucleic acid-binding proteins"/>
    <property type="match status" value="1"/>
</dbReference>
<dbReference type="CDD" id="cd02440">
    <property type="entry name" value="AdoMet_MTases"/>
    <property type="match status" value="1"/>
</dbReference>
<keyword evidence="3 4" id="KW-0949">S-adenosyl-L-methionine</keyword>
<dbReference type="InterPro" id="IPR029063">
    <property type="entry name" value="SAM-dependent_MTases_sf"/>
</dbReference>
<dbReference type="InterPro" id="IPR012340">
    <property type="entry name" value="NA-bd_OB-fold"/>
</dbReference>
<dbReference type="PROSITE" id="PS50926">
    <property type="entry name" value="TRAM"/>
    <property type="match status" value="1"/>
</dbReference>
<gene>
    <name evidence="6" type="ORF">KSP40_PGU020249</name>
</gene>